<evidence type="ECO:0000256" key="4">
    <source>
        <dbReference type="ARBA" id="ARBA00022692"/>
    </source>
</evidence>
<comment type="caution">
    <text evidence="21">The sequence shown here is derived from an EMBL/GenBank/DDBJ whole genome shotgun (WGS) entry which is preliminary data.</text>
</comment>
<organism evidence="21 22">
    <name type="scientific">Polypedilum vanderplanki</name>
    <name type="common">Sleeping chironomid midge</name>
    <dbReference type="NCBI Taxonomy" id="319348"/>
    <lineage>
        <taxon>Eukaryota</taxon>
        <taxon>Metazoa</taxon>
        <taxon>Ecdysozoa</taxon>
        <taxon>Arthropoda</taxon>
        <taxon>Hexapoda</taxon>
        <taxon>Insecta</taxon>
        <taxon>Pterygota</taxon>
        <taxon>Neoptera</taxon>
        <taxon>Endopterygota</taxon>
        <taxon>Diptera</taxon>
        <taxon>Nematocera</taxon>
        <taxon>Chironomoidea</taxon>
        <taxon>Chironomidae</taxon>
        <taxon>Chironominae</taxon>
        <taxon>Polypedilum</taxon>
        <taxon>Polypedilum</taxon>
    </lineage>
</organism>
<feature type="active site" description="Proton acceptor" evidence="14">
    <location>
        <position position="712"/>
    </location>
</feature>
<dbReference type="PANTHER" id="PTHR24416">
    <property type="entry name" value="TYROSINE-PROTEIN KINASE RECEPTOR"/>
    <property type="match status" value="1"/>
</dbReference>
<evidence type="ECO:0000256" key="17">
    <source>
        <dbReference type="PROSITE-ProRule" id="PRU10141"/>
    </source>
</evidence>
<evidence type="ECO:0000256" key="8">
    <source>
        <dbReference type="ARBA" id="ARBA00022840"/>
    </source>
</evidence>
<dbReference type="PROSITE" id="PS00107">
    <property type="entry name" value="PROTEIN_KINASE_ATP"/>
    <property type="match status" value="1"/>
</dbReference>
<evidence type="ECO:0000256" key="1">
    <source>
        <dbReference type="ARBA" id="ARBA00004479"/>
    </source>
</evidence>
<comment type="subcellular location">
    <subcellularLocation>
        <location evidence="1">Membrane</location>
        <topology evidence="1">Single-pass type I membrane protein</topology>
    </subcellularLocation>
</comment>
<dbReference type="CDD" id="cd00192">
    <property type="entry name" value="PTKc"/>
    <property type="match status" value="1"/>
</dbReference>
<evidence type="ECO:0000256" key="15">
    <source>
        <dbReference type="PIRSR" id="PIRSR000615-2"/>
    </source>
</evidence>
<reference evidence="21" key="1">
    <citation type="submission" date="2021-03" db="EMBL/GenBank/DDBJ databases">
        <title>Chromosome level genome of the anhydrobiotic midge Polypedilum vanderplanki.</title>
        <authorList>
            <person name="Yoshida Y."/>
            <person name="Kikawada T."/>
            <person name="Gusev O."/>
        </authorList>
    </citation>
    <scope>NUCLEOTIDE SEQUENCE</scope>
    <source>
        <strain evidence="21">NIAS01</strain>
        <tissue evidence="21">Whole body or cell culture</tissue>
    </source>
</reference>
<keyword evidence="4 18" id="KW-0812">Transmembrane</keyword>
<evidence type="ECO:0000313" key="22">
    <source>
        <dbReference type="Proteomes" id="UP001107558"/>
    </source>
</evidence>
<feature type="chain" id="PRO_5039935707" description="receptor protein-tyrosine kinase" evidence="19">
    <location>
        <begin position="24"/>
        <end position="877"/>
    </location>
</feature>
<dbReference type="EMBL" id="JADBJN010000003">
    <property type="protein sequence ID" value="KAG5673371.1"/>
    <property type="molecule type" value="Genomic_DNA"/>
</dbReference>
<dbReference type="GO" id="GO:0046872">
    <property type="term" value="F:metal ion binding"/>
    <property type="evidence" value="ECO:0007669"/>
    <property type="project" value="UniProtKB-KW"/>
</dbReference>
<protein>
    <recommendedName>
        <fullName evidence="2">receptor protein-tyrosine kinase</fullName>
        <ecNumber evidence="2">2.7.10.1</ecNumber>
    </recommendedName>
</protein>
<feature type="domain" description="Protein kinase" evidence="20">
    <location>
        <begin position="472"/>
        <end position="847"/>
    </location>
</feature>
<dbReference type="GO" id="GO:0043235">
    <property type="term" value="C:receptor complex"/>
    <property type="evidence" value="ECO:0007669"/>
    <property type="project" value="TreeGrafter"/>
</dbReference>
<evidence type="ECO:0000313" key="21">
    <source>
        <dbReference type="EMBL" id="KAG5673371.1"/>
    </source>
</evidence>
<dbReference type="Gene3D" id="1.10.510.10">
    <property type="entry name" value="Transferase(Phosphotransferase) domain 1"/>
    <property type="match status" value="1"/>
</dbReference>
<evidence type="ECO:0000259" key="20">
    <source>
        <dbReference type="PROSITE" id="PS50011"/>
    </source>
</evidence>
<dbReference type="PROSITE" id="PS00109">
    <property type="entry name" value="PROTEIN_KINASE_TYR"/>
    <property type="match status" value="1"/>
</dbReference>
<evidence type="ECO:0000256" key="3">
    <source>
        <dbReference type="ARBA" id="ARBA00022679"/>
    </source>
</evidence>
<feature type="binding site" evidence="15">
    <location>
        <position position="716"/>
    </location>
    <ligand>
        <name>ATP</name>
        <dbReference type="ChEBI" id="CHEBI:30616"/>
    </ligand>
</feature>
<dbReference type="Proteomes" id="UP001107558">
    <property type="component" value="Chromosome 3"/>
</dbReference>
<dbReference type="InterPro" id="IPR001245">
    <property type="entry name" value="Ser-Thr/Tyr_kinase_cat_dom"/>
</dbReference>
<evidence type="ECO:0000256" key="19">
    <source>
        <dbReference type="SAM" id="SignalP"/>
    </source>
</evidence>
<dbReference type="PROSITE" id="PS50011">
    <property type="entry name" value="PROTEIN_KINASE_DOM"/>
    <property type="match status" value="1"/>
</dbReference>
<dbReference type="GO" id="GO:0007169">
    <property type="term" value="P:cell surface receptor protein tyrosine kinase signaling pathway"/>
    <property type="evidence" value="ECO:0007669"/>
    <property type="project" value="TreeGrafter"/>
</dbReference>
<dbReference type="GO" id="GO:0004714">
    <property type="term" value="F:transmembrane receptor protein tyrosine kinase activity"/>
    <property type="evidence" value="ECO:0007669"/>
    <property type="project" value="UniProtKB-EC"/>
</dbReference>
<keyword evidence="12" id="KW-0325">Glycoprotein</keyword>
<keyword evidence="16" id="KW-0460">Magnesium</keyword>
<dbReference type="InterPro" id="IPR011009">
    <property type="entry name" value="Kinase-like_dom_sf"/>
</dbReference>
<accession>A0A9J6BV25</accession>
<dbReference type="InterPro" id="IPR050122">
    <property type="entry name" value="RTK"/>
</dbReference>
<dbReference type="InterPro" id="IPR020635">
    <property type="entry name" value="Tyr_kinase_cat_dom"/>
</dbReference>
<dbReference type="InterPro" id="IPR000719">
    <property type="entry name" value="Prot_kinase_dom"/>
</dbReference>
<dbReference type="InterPro" id="IPR036116">
    <property type="entry name" value="FN3_sf"/>
</dbReference>
<dbReference type="FunFam" id="1.10.510.10:FF:000190">
    <property type="entry name" value="Proto-oncogene tyrosine-protein kinase receptor Ret"/>
    <property type="match status" value="1"/>
</dbReference>
<comment type="catalytic activity">
    <reaction evidence="13">
        <text>L-tyrosyl-[protein] + ATP = O-phospho-L-tyrosyl-[protein] + ADP + H(+)</text>
        <dbReference type="Rhea" id="RHEA:10596"/>
        <dbReference type="Rhea" id="RHEA-COMP:10136"/>
        <dbReference type="Rhea" id="RHEA-COMP:20101"/>
        <dbReference type="ChEBI" id="CHEBI:15378"/>
        <dbReference type="ChEBI" id="CHEBI:30616"/>
        <dbReference type="ChEBI" id="CHEBI:46858"/>
        <dbReference type="ChEBI" id="CHEBI:61978"/>
        <dbReference type="ChEBI" id="CHEBI:456216"/>
        <dbReference type="EC" id="2.7.10.1"/>
    </reaction>
</comment>
<dbReference type="PANTHER" id="PTHR24416:SF620">
    <property type="entry name" value="TYROSINE-PROTEIN KINASE RECEPTOR TORSO"/>
    <property type="match status" value="1"/>
</dbReference>
<sequence length="877" mass="101148">MGVLVIKYVQLICVAFFVKNSNCAPIDKEVASHLKISACIAECLNVNRYSNNSKVLENCMNDCSEANDRILNYEALAESSNFSLYCRDTQSLLIKIDHEVSEAAVDKNETFVYMLKVKESTGKFTDRIYSFSDESLINVTIHDPSLAETTTLSYEITAYIISSKNSTVQMLGKKNFTTLMPDFKPEPVTEDMIFDLKWIEYFNKTENDQRLNLTFKWLPERSHTCYYNVLFYGSTSIDSLDIESYPVPIGKLYEYTMSNLRYDSEYYVAIRAVNKNKPDLYSQVQWKEISSPENENKFEIKTTLKHVSDNNFDVKITWNEPSTLPNYYRVELKNLHAHTRKDYTADVKGTEKFYLFKNIELTSLNIFINVTGFGPSNNIHVHDYAFINRQIIPQSKVINILFYIFVALVVILFLFLFKVWKGRIDSFISIFAQKRIDDLDIEIVKTMSTGTVLDAIAELTKDEKMEIERENITVLQLIGEGAFGLVKKGLIIKNGEKQYVAVKMIKNTSNLEDIKQFHQEISVMKSVGQHENIVSIVGHCTSDINELMLLTEYCDDGSLLDLLRLEFAKQFKFYDTKGKLNASVQITMEKYSDSLLNFDMSERDKKEISYKNIGCSATPTAFKNNKLFVVNQMYDELNNNIKNESFLKAIEMTATNALYLKLNEQDTQTTNIIIDEEDSVIEFLTSSDLLSFAKQICDGMDFLARKKVVHRDLAARNILVCSNKTVKISDFGLSRDIYQDLVYRKTGNGKLPIKWLALESMTHQVYTSQSDVWSFGVLLYEIVTLGCVPYSSINVENLLKFLRSGFRMERPSHCHILLYELMMLCWHANPMNRPSFDELSLKLNEFLLMENWGERIIDLSKMFTKCMNDVNYMKPLI</sequence>
<keyword evidence="7" id="KW-0418">Kinase</keyword>
<dbReference type="SUPFAM" id="SSF49265">
    <property type="entry name" value="Fibronectin type III"/>
    <property type="match status" value="1"/>
</dbReference>
<dbReference type="GO" id="GO:0005886">
    <property type="term" value="C:plasma membrane"/>
    <property type="evidence" value="ECO:0007669"/>
    <property type="project" value="TreeGrafter"/>
</dbReference>
<dbReference type="SUPFAM" id="SSF56112">
    <property type="entry name" value="Protein kinase-like (PK-like)"/>
    <property type="match status" value="1"/>
</dbReference>
<evidence type="ECO:0000256" key="13">
    <source>
        <dbReference type="ARBA" id="ARBA00051243"/>
    </source>
</evidence>
<evidence type="ECO:0000256" key="16">
    <source>
        <dbReference type="PIRSR" id="PIRSR000615-3"/>
    </source>
</evidence>
<keyword evidence="22" id="KW-1185">Reference proteome</keyword>
<feature type="signal peptide" evidence="19">
    <location>
        <begin position="1"/>
        <end position="23"/>
    </location>
</feature>
<evidence type="ECO:0000256" key="5">
    <source>
        <dbReference type="ARBA" id="ARBA00022729"/>
    </source>
</evidence>
<keyword evidence="5 19" id="KW-0732">Signal</keyword>
<keyword evidence="8 15" id="KW-0067">ATP-binding</keyword>
<feature type="binding site" evidence="16">
    <location>
        <position position="717"/>
    </location>
    <ligand>
        <name>Mg(2+)</name>
        <dbReference type="ChEBI" id="CHEBI:18420"/>
    </ligand>
</feature>
<keyword evidence="16" id="KW-0479">Metal-binding</keyword>
<keyword evidence="10 18" id="KW-0472">Membrane</keyword>
<dbReference type="InterPro" id="IPR017441">
    <property type="entry name" value="Protein_kinase_ATP_BS"/>
</dbReference>
<feature type="binding site" evidence="16">
    <location>
        <position position="730"/>
    </location>
    <ligand>
        <name>Mg(2+)</name>
        <dbReference type="ChEBI" id="CHEBI:18420"/>
    </ligand>
</feature>
<evidence type="ECO:0000256" key="9">
    <source>
        <dbReference type="ARBA" id="ARBA00022989"/>
    </source>
</evidence>
<feature type="binding site" evidence="15">
    <location>
        <begin position="479"/>
        <end position="486"/>
    </location>
    <ligand>
        <name>ATP</name>
        <dbReference type="ChEBI" id="CHEBI:30616"/>
    </ligand>
</feature>
<dbReference type="Pfam" id="PF07714">
    <property type="entry name" value="PK_Tyr_Ser-Thr"/>
    <property type="match status" value="1"/>
</dbReference>
<gene>
    <name evidence="21" type="ORF">PVAND_003427</name>
</gene>
<evidence type="ECO:0000256" key="7">
    <source>
        <dbReference type="ARBA" id="ARBA00022777"/>
    </source>
</evidence>
<keyword evidence="6 15" id="KW-0547">Nucleotide-binding</keyword>
<name>A0A9J6BV25_POLVA</name>
<dbReference type="InterPro" id="IPR008266">
    <property type="entry name" value="Tyr_kinase_AS"/>
</dbReference>
<dbReference type="GO" id="GO:0005524">
    <property type="term" value="F:ATP binding"/>
    <property type="evidence" value="ECO:0007669"/>
    <property type="project" value="UniProtKB-UniRule"/>
</dbReference>
<feature type="transmembrane region" description="Helical" evidence="18">
    <location>
        <begin position="400"/>
        <end position="420"/>
    </location>
</feature>
<dbReference type="GO" id="GO:1902533">
    <property type="term" value="P:positive regulation of intracellular signal transduction"/>
    <property type="evidence" value="ECO:0007669"/>
    <property type="project" value="UniProtKB-ARBA"/>
</dbReference>
<evidence type="ECO:0000256" key="18">
    <source>
        <dbReference type="SAM" id="Phobius"/>
    </source>
</evidence>
<evidence type="ECO:0000256" key="2">
    <source>
        <dbReference type="ARBA" id="ARBA00011902"/>
    </source>
</evidence>
<evidence type="ECO:0000256" key="11">
    <source>
        <dbReference type="ARBA" id="ARBA00023137"/>
    </source>
</evidence>
<proteinExistence type="predicted"/>
<evidence type="ECO:0000256" key="14">
    <source>
        <dbReference type="PIRSR" id="PIRSR000615-1"/>
    </source>
</evidence>
<dbReference type="EC" id="2.7.10.1" evidence="2"/>
<dbReference type="AlphaFoldDB" id="A0A9J6BV25"/>
<evidence type="ECO:0000256" key="10">
    <source>
        <dbReference type="ARBA" id="ARBA00023136"/>
    </source>
</evidence>
<feature type="binding site" evidence="15 17">
    <location>
        <position position="503"/>
    </location>
    <ligand>
        <name>ATP</name>
        <dbReference type="ChEBI" id="CHEBI:30616"/>
    </ligand>
</feature>
<dbReference type="OrthoDB" id="3256376at2759"/>
<keyword evidence="11" id="KW-0829">Tyrosine-protein kinase</keyword>
<evidence type="ECO:0000256" key="12">
    <source>
        <dbReference type="ARBA" id="ARBA00023180"/>
    </source>
</evidence>
<keyword evidence="9 18" id="KW-1133">Transmembrane helix</keyword>
<dbReference type="Gene3D" id="3.30.200.20">
    <property type="entry name" value="Phosphorylase Kinase, domain 1"/>
    <property type="match status" value="1"/>
</dbReference>
<keyword evidence="3" id="KW-0808">Transferase</keyword>
<evidence type="ECO:0000256" key="6">
    <source>
        <dbReference type="ARBA" id="ARBA00022741"/>
    </source>
</evidence>
<dbReference type="SMART" id="SM00219">
    <property type="entry name" value="TyrKc"/>
    <property type="match status" value="1"/>
</dbReference>